<feature type="region of interest" description="Disordered" evidence="1">
    <location>
        <begin position="127"/>
        <end position="147"/>
    </location>
</feature>
<protein>
    <submittedName>
        <fullName evidence="2">Uncharacterized protein</fullName>
    </submittedName>
</protein>
<gene>
    <name evidence="2" type="ORF">OEZ49_17985</name>
</gene>
<feature type="compositionally biased region" description="Polar residues" evidence="1">
    <location>
        <begin position="45"/>
        <end position="54"/>
    </location>
</feature>
<sequence>MSNWITAAGNIEASTSNLAPAEQDHHQTRAPAYEVGRGGYEVSNGELTHSTGHNHSFKPNDDETTGLLSTVRTEGGSVVVGRTPKGSDVIMYQGMGISLNVAATMGLVTRNHDGSFSEKLTISDPTAKAKAQMATAEGTDTGTKNDAPQVTFGEAGDAAMADLMANQMPGNLFKTVDSILHTGDMDKATIERMASMAGVEPSEMEAKVATVWQGAYDAATDFMADAGIENGEAFQAFITSDTIRKANMLEAARNYFVHHNTEGLQAMADAYLPHMDRYEGARVRELLTAAGKQFSERPGGGLNVIVDGQQVSFEVAVKQKLISFSRG</sequence>
<proteinExistence type="predicted"/>
<reference evidence="2 3" key="1">
    <citation type="submission" date="2022-10" db="EMBL/GenBank/DDBJ databases">
        <title>Ruegeria sp. nov., isolated from ocean surface water.</title>
        <authorList>
            <person name="He W."/>
            <person name="Wang L."/>
            <person name="Zhang D.-F."/>
        </authorList>
    </citation>
    <scope>NUCLEOTIDE SEQUENCE [LARGE SCALE GENOMIC DNA]</scope>
    <source>
        <strain evidence="2 3">WL0004</strain>
    </source>
</reference>
<dbReference type="Proteomes" id="UP001321014">
    <property type="component" value="Unassembled WGS sequence"/>
</dbReference>
<organism evidence="2 3">
    <name type="scientific">Ruegeria marisflavi</name>
    <dbReference type="NCBI Taxonomy" id="2984152"/>
    <lineage>
        <taxon>Bacteria</taxon>
        <taxon>Pseudomonadati</taxon>
        <taxon>Pseudomonadota</taxon>
        <taxon>Alphaproteobacteria</taxon>
        <taxon>Rhodobacterales</taxon>
        <taxon>Roseobacteraceae</taxon>
        <taxon>Ruegeria</taxon>
    </lineage>
</organism>
<keyword evidence="3" id="KW-1185">Reference proteome</keyword>
<evidence type="ECO:0000313" key="2">
    <source>
        <dbReference type="EMBL" id="MCU9839668.1"/>
    </source>
</evidence>
<comment type="caution">
    <text evidence="2">The sequence shown here is derived from an EMBL/GenBank/DDBJ whole genome shotgun (WGS) entry which is preliminary data.</text>
</comment>
<name>A0ABT2X0H0_9RHOB</name>
<dbReference type="EMBL" id="JAOVQN010000020">
    <property type="protein sequence ID" value="MCU9839668.1"/>
    <property type="molecule type" value="Genomic_DNA"/>
</dbReference>
<feature type="region of interest" description="Disordered" evidence="1">
    <location>
        <begin position="38"/>
        <end position="67"/>
    </location>
</feature>
<evidence type="ECO:0000256" key="1">
    <source>
        <dbReference type="SAM" id="MobiDB-lite"/>
    </source>
</evidence>
<evidence type="ECO:0000313" key="3">
    <source>
        <dbReference type="Proteomes" id="UP001321014"/>
    </source>
</evidence>
<accession>A0ABT2X0H0</accession>
<dbReference type="RefSeq" id="WP_263389597.1">
    <property type="nucleotide sequence ID" value="NZ_JAOVQN010000020.1"/>
</dbReference>
<feature type="compositionally biased region" description="Polar residues" evidence="1">
    <location>
        <begin position="138"/>
        <end position="147"/>
    </location>
</feature>